<feature type="transmembrane region" description="Helical" evidence="6">
    <location>
        <begin position="145"/>
        <end position="162"/>
    </location>
</feature>
<evidence type="ECO:0000259" key="7">
    <source>
        <dbReference type="Pfam" id="PF00892"/>
    </source>
</evidence>
<evidence type="ECO:0000256" key="1">
    <source>
        <dbReference type="ARBA" id="ARBA00004651"/>
    </source>
</evidence>
<dbReference type="RefSeq" id="WP_091860225.1">
    <property type="nucleotide sequence ID" value="NZ_FNBZ01000007.1"/>
</dbReference>
<feature type="transmembrane region" description="Helical" evidence="6">
    <location>
        <begin position="230"/>
        <end position="249"/>
    </location>
</feature>
<accession>A0ABY0P537</accession>
<comment type="subcellular location">
    <subcellularLocation>
        <location evidence="1">Cell membrane</location>
        <topology evidence="1">Multi-pass membrane protein</topology>
    </subcellularLocation>
</comment>
<feature type="transmembrane region" description="Helical" evidence="6">
    <location>
        <begin position="52"/>
        <end position="72"/>
    </location>
</feature>
<dbReference type="PANTHER" id="PTHR42920:SF26">
    <property type="entry name" value="OS03G0707200 PROTEIN"/>
    <property type="match status" value="1"/>
</dbReference>
<dbReference type="InterPro" id="IPR037185">
    <property type="entry name" value="EmrE-like"/>
</dbReference>
<evidence type="ECO:0000256" key="4">
    <source>
        <dbReference type="ARBA" id="ARBA00022989"/>
    </source>
</evidence>
<feature type="transmembrane region" description="Helical" evidence="6">
    <location>
        <begin position="261"/>
        <end position="280"/>
    </location>
</feature>
<gene>
    <name evidence="8" type="ORF">SAMN05421844_107173</name>
</gene>
<keyword evidence="3 6" id="KW-0812">Transmembrane</keyword>
<comment type="caution">
    <text evidence="8">The sequence shown here is derived from an EMBL/GenBank/DDBJ whole genome shotgun (WGS) entry which is preliminary data.</text>
</comment>
<feature type="transmembrane region" description="Helical" evidence="6">
    <location>
        <begin position="113"/>
        <end position="133"/>
    </location>
</feature>
<keyword evidence="5 6" id="KW-0472">Membrane</keyword>
<dbReference type="Pfam" id="PF00892">
    <property type="entry name" value="EamA"/>
    <property type="match status" value="2"/>
</dbReference>
<keyword evidence="9" id="KW-1185">Reference proteome</keyword>
<name>A0ABY0P537_9HYPH</name>
<keyword evidence="2" id="KW-1003">Cell membrane</keyword>
<dbReference type="InterPro" id="IPR000620">
    <property type="entry name" value="EamA_dom"/>
</dbReference>
<sequence length="319" mass="33043">MSDSRTVPAKLTGGTALPRPRAAGIAWAALTVSIFSGWFVITRFSVTRELRIWDITALRFGIGALLLAPVLVRNRTRLPRAAWGTGFVFAMLWGVPFVLLVALGLSLTSAAQAASIAPTLMPLFAGLFAWAFLGEIQGWRRWGGYAAILAGLSLLLLAGAASSGPPSAAGIGALAAAAAMWAVYTLLFRRSGLAPIESAALICFWSAVLFLPVYGLGGLSRLGHAGAGEIALQAVYQGVLMSGVAIFTFNRAVSLLGSSAATAIIALIPTIASLLAIPILGEHPSPAEGAAIAVIVAGVLLAARRPGPPEPSDQRRENR</sequence>
<reference evidence="8 9" key="1">
    <citation type="submission" date="2016-10" db="EMBL/GenBank/DDBJ databases">
        <authorList>
            <person name="Varghese N."/>
            <person name="Submissions S."/>
        </authorList>
    </citation>
    <scope>NUCLEOTIDE SEQUENCE [LARGE SCALE GENOMIC DNA]</scope>
    <source>
        <strain evidence="8 9">DSM 26672</strain>
    </source>
</reference>
<evidence type="ECO:0000256" key="2">
    <source>
        <dbReference type="ARBA" id="ARBA00022475"/>
    </source>
</evidence>
<evidence type="ECO:0000256" key="5">
    <source>
        <dbReference type="ARBA" id="ARBA00023136"/>
    </source>
</evidence>
<dbReference type="EMBL" id="FNBZ01000007">
    <property type="protein sequence ID" value="SDH21256.1"/>
    <property type="molecule type" value="Genomic_DNA"/>
</dbReference>
<dbReference type="PANTHER" id="PTHR42920">
    <property type="entry name" value="OS03G0707200 PROTEIN-RELATED"/>
    <property type="match status" value="1"/>
</dbReference>
<feature type="transmembrane region" description="Helical" evidence="6">
    <location>
        <begin position="286"/>
        <end position="303"/>
    </location>
</feature>
<protein>
    <submittedName>
        <fullName evidence="8">Threonine/homoserine efflux transporter RhtA</fullName>
    </submittedName>
</protein>
<feature type="transmembrane region" description="Helical" evidence="6">
    <location>
        <begin position="21"/>
        <end position="40"/>
    </location>
</feature>
<proteinExistence type="predicted"/>
<evidence type="ECO:0000313" key="8">
    <source>
        <dbReference type="EMBL" id="SDH21256.1"/>
    </source>
</evidence>
<keyword evidence="4 6" id="KW-1133">Transmembrane helix</keyword>
<organism evidence="8 9">
    <name type="scientific">Bosea robiniae</name>
    <dbReference type="NCBI Taxonomy" id="1036780"/>
    <lineage>
        <taxon>Bacteria</taxon>
        <taxon>Pseudomonadati</taxon>
        <taxon>Pseudomonadota</taxon>
        <taxon>Alphaproteobacteria</taxon>
        <taxon>Hyphomicrobiales</taxon>
        <taxon>Boseaceae</taxon>
        <taxon>Bosea</taxon>
    </lineage>
</organism>
<dbReference type="InterPro" id="IPR051258">
    <property type="entry name" value="Diverse_Substrate_Transporter"/>
</dbReference>
<evidence type="ECO:0000256" key="3">
    <source>
        <dbReference type="ARBA" id="ARBA00022692"/>
    </source>
</evidence>
<feature type="transmembrane region" description="Helical" evidence="6">
    <location>
        <begin position="84"/>
        <end position="107"/>
    </location>
</feature>
<evidence type="ECO:0000313" key="9">
    <source>
        <dbReference type="Proteomes" id="UP000199468"/>
    </source>
</evidence>
<feature type="transmembrane region" description="Helical" evidence="6">
    <location>
        <begin position="168"/>
        <end position="187"/>
    </location>
</feature>
<feature type="domain" description="EamA" evidence="7">
    <location>
        <begin position="170"/>
        <end position="302"/>
    </location>
</feature>
<feature type="transmembrane region" description="Helical" evidence="6">
    <location>
        <begin position="199"/>
        <end position="218"/>
    </location>
</feature>
<dbReference type="Proteomes" id="UP000199468">
    <property type="component" value="Unassembled WGS sequence"/>
</dbReference>
<evidence type="ECO:0000256" key="6">
    <source>
        <dbReference type="SAM" id="Phobius"/>
    </source>
</evidence>
<feature type="domain" description="EamA" evidence="7">
    <location>
        <begin position="23"/>
        <end position="156"/>
    </location>
</feature>
<dbReference type="SUPFAM" id="SSF103481">
    <property type="entry name" value="Multidrug resistance efflux transporter EmrE"/>
    <property type="match status" value="2"/>
</dbReference>